<evidence type="ECO:0000313" key="4">
    <source>
        <dbReference type="Proteomes" id="UP000315751"/>
    </source>
</evidence>
<dbReference type="Proteomes" id="UP000315751">
    <property type="component" value="Unassembled WGS sequence"/>
</dbReference>
<accession>A0A560GLN8</accession>
<reference evidence="3 4" key="1">
    <citation type="submission" date="2019-06" db="EMBL/GenBank/DDBJ databases">
        <title>Genomic Encyclopedia of Type Strains, Phase IV (KMG-V): Genome sequencing to study the core and pangenomes of soil and plant-associated prokaryotes.</title>
        <authorList>
            <person name="Whitman W."/>
        </authorList>
    </citation>
    <scope>NUCLEOTIDE SEQUENCE [LARGE SCALE GENOMIC DNA]</scope>
    <source>
        <strain evidence="3 4">BR 11622</strain>
    </source>
</reference>
<proteinExistence type="predicted"/>
<evidence type="ECO:0000313" key="3">
    <source>
        <dbReference type="EMBL" id="TWB34629.1"/>
    </source>
</evidence>
<keyword evidence="4" id="KW-1185">Reference proteome</keyword>
<dbReference type="InterPro" id="IPR008490">
    <property type="entry name" value="Transposase_InsH_N"/>
</dbReference>
<evidence type="ECO:0000259" key="2">
    <source>
        <dbReference type="Pfam" id="PF05598"/>
    </source>
</evidence>
<feature type="domain" description="Transposase InsH N-terminal" evidence="2">
    <location>
        <begin position="2"/>
        <end position="34"/>
    </location>
</feature>
<evidence type="ECO:0000256" key="1">
    <source>
        <dbReference type="SAM" id="MobiDB-lite"/>
    </source>
</evidence>
<organism evidence="3 4">
    <name type="scientific">Nitrospirillum amazonense</name>
    <dbReference type="NCBI Taxonomy" id="28077"/>
    <lineage>
        <taxon>Bacteria</taxon>
        <taxon>Pseudomonadati</taxon>
        <taxon>Pseudomonadota</taxon>
        <taxon>Alphaproteobacteria</taxon>
        <taxon>Rhodospirillales</taxon>
        <taxon>Azospirillaceae</taxon>
        <taxon>Nitrospirillum</taxon>
    </lineage>
</organism>
<sequence>MREAAVNIAIRWFAGYGLTERLPDHSSLTRIRQRWGELRFRRVFERTVQACLAAKVAKGEVVHVDASLIRADVSWEALAKRWVDKVGEENPVDEAERDSKETGKYQKVCTTDPDASMATSGRRQRLEPS</sequence>
<comment type="caution">
    <text evidence="3">The sequence shown here is derived from an EMBL/GenBank/DDBJ whole genome shotgun (WGS) entry which is preliminary data.</text>
</comment>
<dbReference type="EMBL" id="VITR01000023">
    <property type="protein sequence ID" value="TWB34629.1"/>
    <property type="molecule type" value="Genomic_DNA"/>
</dbReference>
<feature type="region of interest" description="Disordered" evidence="1">
    <location>
        <begin position="89"/>
        <end position="129"/>
    </location>
</feature>
<dbReference type="AlphaFoldDB" id="A0A560GLN8"/>
<protein>
    <submittedName>
        <fullName evidence="3">Transposase-like protein DUF772</fullName>
    </submittedName>
</protein>
<gene>
    <name evidence="3" type="ORF">FBZ90_12318</name>
</gene>
<dbReference type="Pfam" id="PF05598">
    <property type="entry name" value="DUF772"/>
    <property type="match status" value="1"/>
</dbReference>
<name>A0A560GLN8_9PROT</name>